<dbReference type="Proteomes" id="UP000186132">
    <property type="component" value="Unassembled WGS sequence"/>
</dbReference>
<dbReference type="RefSeq" id="WP_084180679.1">
    <property type="nucleotide sequence ID" value="NZ_FQVU01000001.1"/>
</dbReference>
<dbReference type="Gene3D" id="3.40.190.10">
    <property type="entry name" value="Periplasmic binding protein-like II"/>
    <property type="match status" value="2"/>
</dbReference>
<proteinExistence type="predicted"/>
<dbReference type="EMBL" id="FQVU01000001">
    <property type="protein sequence ID" value="SHF80247.1"/>
    <property type="molecule type" value="Genomic_DNA"/>
</dbReference>
<dbReference type="SUPFAM" id="SSF53850">
    <property type="entry name" value="Periplasmic binding protein-like II"/>
    <property type="match status" value="1"/>
</dbReference>
<dbReference type="STRING" id="1206085.SAMN05443575_0935"/>
<reference evidence="1 2" key="1">
    <citation type="submission" date="2016-11" db="EMBL/GenBank/DDBJ databases">
        <authorList>
            <person name="Jaros S."/>
            <person name="Januszkiewicz K."/>
            <person name="Wedrychowicz H."/>
        </authorList>
    </citation>
    <scope>NUCLEOTIDE SEQUENCE [LARGE SCALE GENOMIC DNA]</scope>
    <source>
        <strain evidence="1 2">DSM 45627</strain>
    </source>
</reference>
<sequence length="363" mass="37708">MRHRSSHVPSAARPRRARATGITAAVLATTAALTLSACNSSGSGGGGGGQIGIGYFQSATIGTEVLVKGNSDLADKVGASIKLTPIDSGVTGLATLRSGRAFQFASGVGNPPVTGAIANDTKLKVIYAEYYDAAQLIVGSDIKTNGDLAGKTVGDLQGSSEDYEIRGWLKTQGLEGKVKVAGFPSEQAVEAAYKSGRIDAAYVEVAQAQDLLKDSVNRQVVTAQQIAKLGYASLNVLVVLDSYATRNKKTVQNLVCQFMNAQAKVPGAQGEKYITNGSKLVGATPKVAIAATKDLPFVSKQDQLTWFGTSADASTSKLADSYVKTGQFLKEQGRITTVPTAAQIGSHIDPTYVQQAVKDGCGA</sequence>
<accession>A0A1M5EM14</accession>
<protein>
    <submittedName>
        <fullName evidence="1">NitT/TauT family transport system substrate-binding protein</fullName>
    </submittedName>
</protein>
<organism evidence="1 2">
    <name type="scientific">Jatrophihabitans endophyticus</name>
    <dbReference type="NCBI Taxonomy" id="1206085"/>
    <lineage>
        <taxon>Bacteria</taxon>
        <taxon>Bacillati</taxon>
        <taxon>Actinomycetota</taxon>
        <taxon>Actinomycetes</taxon>
        <taxon>Jatrophihabitantales</taxon>
        <taxon>Jatrophihabitantaceae</taxon>
        <taxon>Jatrophihabitans</taxon>
    </lineage>
</organism>
<gene>
    <name evidence="1" type="ORF">SAMN05443575_0935</name>
</gene>
<keyword evidence="2" id="KW-1185">Reference proteome</keyword>
<evidence type="ECO:0000313" key="1">
    <source>
        <dbReference type="EMBL" id="SHF80247.1"/>
    </source>
</evidence>
<name>A0A1M5EM14_9ACTN</name>
<dbReference type="Pfam" id="PF13379">
    <property type="entry name" value="NMT1_2"/>
    <property type="match status" value="1"/>
</dbReference>
<dbReference type="OrthoDB" id="286202at2"/>
<evidence type="ECO:0000313" key="2">
    <source>
        <dbReference type="Proteomes" id="UP000186132"/>
    </source>
</evidence>
<dbReference type="AlphaFoldDB" id="A0A1M5EM14"/>